<protein>
    <recommendedName>
        <fullName evidence="4">Transmembrane protein</fullName>
    </recommendedName>
</protein>
<organism evidence="2 3">
    <name type="scientific">Populus alba x Populus x berolinensis</name>
    <dbReference type="NCBI Taxonomy" id="444605"/>
    <lineage>
        <taxon>Eukaryota</taxon>
        <taxon>Viridiplantae</taxon>
        <taxon>Streptophyta</taxon>
        <taxon>Embryophyta</taxon>
        <taxon>Tracheophyta</taxon>
        <taxon>Spermatophyta</taxon>
        <taxon>Magnoliopsida</taxon>
        <taxon>eudicotyledons</taxon>
        <taxon>Gunneridae</taxon>
        <taxon>Pentapetalae</taxon>
        <taxon>rosids</taxon>
        <taxon>fabids</taxon>
        <taxon>Malpighiales</taxon>
        <taxon>Salicaceae</taxon>
        <taxon>Saliceae</taxon>
        <taxon>Populus</taxon>
    </lineage>
</organism>
<evidence type="ECO:0000313" key="3">
    <source>
        <dbReference type="Proteomes" id="UP001164929"/>
    </source>
</evidence>
<gene>
    <name evidence="2" type="ORF">NC653_036155</name>
</gene>
<dbReference type="PANTHER" id="PTHR15664">
    <property type="entry name" value="C20ORF30 PROTEIN"/>
    <property type="match status" value="1"/>
</dbReference>
<accession>A0AAD6PW35</accession>
<keyword evidence="1" id="KW-0472">Membrane</keyword>
<dbReference type="EMBL" id="JAQIZT010000016">
    <property type="protein sequence ID" value="KAJ6968123.1"/>
    <property type="molecule type" value="Genomic_DNA"/>
</dbReference>
<proteinExistence type="predicted"/>
<dbReference type="PANTHER" id="PTHR15664:SF21">
    <property type="entry name" value="TRANSMEMBRANE PROTEIN 230"/>
    <property type="match status" value="1"/>
</dbReference>
<feature type="transmembrane region" description="Helical" evidence="1">
    <location>
        <begin position="45"/>
        <end position="66"/>
    </location>
</feature>
<sequence length="218" mass="25170">MSSRRDVRYSALPDDDNDGKFDVRYDPRFEYYTPGALDKIPWKSIFLAIFLLFLGCVLLFLSFLILTGRMFSQRLFEFGEFISWVAIYVITNNNPFCNNDMLCNYKKKWSNMVDLEGQLVLQPSAISPYLKNGYSHDFLILQLSWHQAIGALHCVGDIVKMQALVRVGAYEGCQRTISIQKLKLLAINEPDNERRYPMLGAARHPQKLHNFSITLENS</sequence>
<dbReference type="AlphaFoldDB" id="A0AAD6PW35"/>
<evidence type="ECO:0000313" key="2">
    <source>
        <dbReference type="EMBL" id="KAJ6968123.1"/>
    </source>
</evidence>
<evidence type="ECO:0000256" key="1">
    <source>
        <dbReference type="SAM" id="Phobius"/>
    </source>
</evidence>
<dbReference type="Proteomes" id="UP001164929">
    <property type="component" value="Chromosome 16"/>
</dbReference>
<dbReference type="GO" id="GO:0012505">
    <property type="term" value="C:endomembrane system"/>
    <property type="evidence" value="ECO:0007669"/>
    <property type="project" value="TreeGrafter"/>
</dbReference>
<evidence type="ECO:0008006" key="4">
    <source>
        <dbReference type="Google" id="ProtNLM"/>
    </source>
</evidence>
<name>A0AAD6PW35_9ROSI</name>
<keyword evidence="1" id="KW-1133">Transmembrane helix</keyword>
<keyword evidence="3" id="KW-1185">Reference proteome</keyword>
<keyword evidence="1" id="KW-0812">Transmembrane</keyword>
<dbReference type="InterPro" id="IPR044234">
    <property type="entry name" value="TMEM230"/>
</dbReference>
<comment type="caution">
    <text evidence="2">The sequence shown here is derived from an EMBL/GenBank/DDBJ whole genome shotgun (WGS) entry which is preliminary data.</text>
</comment>
<reference evidence="2 3" key="1">
    <citation type="journal article" date="2023" name="Mol. Ecol. Resour.">
        <title>Chromosome-level genome assembly of a triploid poplar Populus alba 'Berolinensis'.</title>
        <authorList>
            <person name="Chen S."/>
            <person name="Yu Y."/>
            <person name="Wang X."/>
            <person name="Wang S."/>
            <person name="Zhang T."/>
            <person name="Zhou Y."/>
            <person name="He R."/>
            <person name="Meng N."/>
            <person name="Wang Y."/>
            <person name="Liu W."/>
            <person name="Liu Z."/>
            <person name="Liu J."/>
            <person name="Guo Q."/>
            <person name="Huang H."/>
            <person name="Sederoff R.R."/>
            <person name="Wang G."/>
            <person name="Qu G."/>
            <person name="Chen S."/>
        </authorList>
    </citation>
    <scope>NUCLEOTIDE SEQUENCE [LARGE SCALE GENOMIC DNA]</scope>
    <source>
        <strain evidence="2">SC-2020</strain>
    </source>
</reference>